<dbReference type="CDD" id="cd00093">
    <property type="entry name" value="HTH_XRE"/>
    <property type="match status" value="1"/>
</dbReference>
<dbReference type="InterPro" id="IPR001387">
    <property type="entry name" value="Cro/C1-type_HTH"/>
</dbReference>
<keyword evidence="3" id="KW-1185">Reference proteome</keyword>
<dbReference type="OrthoDB" id="2064246at2"/>
<organism evidence="2 3">
    <name type="scientific">Desulfosporosinus fructosivorans</name>
    <dbReference type="NCBI Taxonomy" id="2018669"/>
    <lineage>
        <taxon>Bacteria</taxon>
        <taxon>Bacillati</taxon>
        <taxon>Bacillota</taxon>
        <taxon>Clostridia</taxon>
        <taxon>Eubacteriales</taxon>
        <taxon>Desulfitobacteriaceae</taxon>
        <taxon>Desulfosporosinus</taxon>
    </lineage>
</organism>
<reference evidence="2 3" key="1">
    <citation type="submission" date="2019-03" db="EMBL/GenBank/DDBJ databases">
        <title>Draft Genome Sequence of Desulfosporosinus fructosivorans Strain 63.6F, Isolated from Marine Sediment in the Baltic Sea.</title>
        <authorList>
            <person name="Hausmann B."/>
            <person name="Vandieken V."/>
            <person name="Pjevac P."/>
            <person name="Schreck K."/>
            <person name="Herbold C.W."/>
            <person name="Loy A."/>
        </authorList>
    </citation>
    <scope>NUCLEOTIDE SEQUENCE [LARGE SCALE GENOMIC DNA]</scope>
    <source>
        <strain evidence="2 3">63.6F</strain>
    </source>
</reference>
<dbReference type="InterPro" id="IPR010982">
    <property type="entry name" value="Lambda_DNA-bd_dom_sf"/>
</dbReference>
<evidence type="ECO:0000313" key="2">
    <source>
        <dbReference type="EMBL" id="TGE36852.1"/>
    </source>
</evidence>
<dbReference type="EMBL" id="SPQQ01000006">
    <property type="protein sequence ID" value="TGE36852.1"/>
    <property type="molecule type" value="Genomic_DNA"/>
</dbReference>
<dbReference type="SUPFAM" id="SSF47413">
    <property type="entry name" value="lambda repressor-like DNA-binding domains"/>
    <property type="match status" value="1"/>
</dbReference>
<dbReference type="RefSeq" id="WP_135548898.1">
    <property type="nucleotide sequence ID" value="NZ_SPQQ01000006.1"/>
</dbReference>
<proteinExistence type="predicted"/>
<protein>
    <submittedName>
        <fullName evidence="2">XRE family transcriptional regulator</fullName>
    </submittedName>
</protein>
<dbReference type="Pfam" id="PF13443">
    <property type="entry name" value="HTH_26"/>
    <property type="match status" value="1"/>
</dbReference>
<dbReference type="Proteomes" id="UP000298460">
    <property type="component" value="Unassembled WGS sequence"/>
</dbReference>
<evidence type="ECO:0000313" key="3">
    <source>
        <dbReference type="Proteomes" id="UP000298460"/>
    </source>
</evidence>
<comment type="caution">
    <text evidence="2">The sequence shown here is derived from an EMBL/GenBank/DDBJ whole genome shotgun (WGS) entry which is preliminary data.</text>
</comment>
<evidence type="ECO:0000259" key="1">
    <source>
        <dbReference type="Pfam" id="PF13443"/>
    </source>
</evidence>
<dbReference type="GO" id="GO:0003677">
    <property type="term" value="F:DNA binding"/>
    <property type="evidence" value="ECO:0007669"/>
    <property type="project" value="InterPro"/>
</dbReference>
<gene>
    <name evidence="2" type="ORF">E4K67_17280</name>
</gene>
<accession>A0A4Z0R1B6</accession>
<feature type="domain" description="HTH cro/C1-type" evidence="1">
    <location>
        <begin position="4"/>
        <end position="47"/>
    </location>
</feature>
<sequence length="70" mass="8440">MFKNLDAEMSRYDIQPKDLAECIGVSERTMRSYLTGTSRIAWEDARKIKRKFFPQFEIEYLFYFVRDEAS</sequence>
<name>A0A4Z0R1B6_9FIRM</name>
<dbReference type="AlphaFoldDB" id="A0A4Z0R1B6"/>